<proteinExistence type="predicted"/>
<dbReference type="PROSITE" id="PS00107">
    <property type="entry name" value="PROTEIN_KINASE_ATP"/>
    <property type="match status" value="1"/>
</dbReference>
<evidence type="ECO:0000256" key="3">
    <source>
        <dbReference type="ARBA" id="ARBA00022741"/>
    </source>
</evidence>
<evidence type="ECO:0000256" key="5">
    <source>
        <dbReference type="ARBA" id="ARBA00022840"/>
    </source>
</evidence>
<feature type="non-terminal residue" evidence="9">
    <location>
        <position position="122"/>
    </location>
</feature>
<protein>
    <recommendedName>
        <fullName evidence="8">Protein kinase domain-containing protein</fullName>
    </recommendedName>
</protein>
<feature type="binding site" evidence="6">
    <location>
        <begin position="94"/>
        <end position="96"/>
    </location>
    <ligand>
        <name>ATP</name>
        <dbReference type="ChEBI" id="CHEBI:30616"/>
    </ligand>
</feature>
<dbReference type="InterPro" id="IPR011009">
    <property type="entry name" value="Kinase-like_dom_sf"/>
</dbReference>
<dbReference type="InterPro" id="IPR000719">
    <property type="entry name" value="Prot_kinase_dom"/>
</dbReference>
<dbReference type="SMART" id="SM00220">
    <property type="entry name" value="S_TKc"/>
    <property type="match status" value="1"/>
</dbReference>
<keyword evidence="3 6" id="KW-0547">Nucleotide-binding</keyword>
<keyword evidence="2" id="KW-0808">Transferase</keyword>
<dbReference type="EMBL" id="CAJNNV010000260">
    <property type="protein sequence ID" value="CAE8581981.1"/>
    <property type="molecule type" value="Genomic_DNA"/>
</dbReference>
<evidence type="ECO:0000256" key="1">
    <source>
        <dbReference type="ARBA" id="ARBA00022527"/>
    </source>
</evidence>
<evidence type="ECO:0000256" key="4">
    <source>
        <dbReference type="ARBA" id="ARBA00022777"/>
    </source>
</evidence>
<dbReference type="FunFam" id="3.30.200.20:FF:000042">
    <property type="entry name" value="Aurora kinase A"/>
    <property type="match status" value="1"/>
</dbReference>
<feature type="domain" description="Protein kinase" evidence="8">
    <location>
        <begin position="11"/>
        <end position="122"/>
    </location>
</feature>
<dbReference type="OrthoDB" id="406175at2759"/>
<accession>A0A813D751</accession>
<comment type="caution">
    <text evidence="9">The sequence shown here is derived from an EMBL/GenBank/DDBJ whole genome shotgun (WGS) entry which is preliminary data.</text>
</comment>
<evidence type="ECO:0000256" key="7">
    <source>
        <dbReference type="PROSITE-ProRule" id="PRU10141"/>
    </source>
</evidence>
<dbReference type="InterPro" id="IPR017441">
    <property type="entry name" value="Protein_kinase_ATP_BS"/>
</dbReference>
<evidence type="ECO:0000256" key="6">
    <source>
        <dbReference type="PIRSR" id="PIRSR630616-2"/>
    </source>
</evidence>
<dbReference type="InterPro" id="IPR030616">
    <property type="entry name" value="Aur-like"/>
</dbReference>
<feature type="binding site" evidence="6">
    <location>
        <position position="45"/>
    </location>
    <ligand>
        <name>ATP</name>
        <dbReference type="ChEBI" id="CHEBI:30616"/>
    </ligand>
</feature>
<dbReference type="GO" id="GO:0005524">
    <property type="term" value="F:ATP binding"/>
    <property type="evidence" value="ECO:0007669"/>
    <property type="project" value="UniProtKB-UniRule"/>
</dbReference>
<dbReference type="PROSITE" id="PS50011">
    <property type="entry name" value="PROTEIN_KINASE_DOM"/>
    <property type="match status" value="1"/>
</dbReference>
<dbReference type="Gene3D" id="3.30.200.20">
    <property type="entry name" value="Phosphorylase Kinase, domain 1"/>
    <property type="match status" value="1"/>
</dbReference>
<dbReference type="SUPFAM" id="SSF56112">
    <property type="entry name" value="Protein kinase-like (PK-like)"/>
    <property type="match status" value="1"/>
</dbReference>
<feature type="non-terminal residue" evidence="9">
    <location>
        <position position="1"/>
    </location>
</feature>
<reference evidence="9" key="1">
    <citation type="submission" date="2021-02" db="EMBL/GenBank/DDBJ databases">
        <authorList>
            <person name="Dougan E. K."/>
            <person name="Rhodes N."/>
            <person name="Thang M."/>
            <person name="Chan C."/>
        </authorList>
    </citation>
    <scope>NUCLEOTIDE SEQUENCE</scope>
</reference>
<evidence type="ECO:0000256" key="2">
    <source>
        <dbReference type="ARBA" id="ARBA00022679"/>
    </source>
</evidence>
<dbReference type="GO" id="GO:0004674">
    <property type="term" value="F:protein serine/threonine kinase activity"/>
    <property type="evidence" value="ECO:0007669"/>
    <property type="project" value="UniProtKB-KW"/>
</dbReference>
<keyword evidence="10" id="KW-1185">Reference proteome</keyword>
<gene>
    <name evidence="9" type="ORF">PGLA1383_LOCUS987</name>
</gene>
<dbReference type="Proteomes" id="UP000654075">
    <property type="component" value="Unassembled WGS sequence"/>
</dbReference>
<evidence type="ECO:0000259" key="8">
    <source>
        <dbReference type="PROSITE" id="PS50011"/>
    </source>
</evidence>
<keyword evidence="4" id="KW-0418">Kinase</keyword>
<feature type="binding site" evidence="7">
    <location>
        <position position="46"/>
    </location>
    <ligand>
        <name>ATP</name>
        <dbReference type="ChEBI" id="CHEBI:30616"/>
    </ligand>
</feature>
<keyword evidence="5 6" id="KW-0067">ATP-binding</keyword>
<evidence type="ECO:0000313" key="10">
    <source>
        <dbReference type="Proteomes" id="UP000654075"/>
    </source>
</evidence>
<organism evidence="9 10">
    <name type="scientific">Polarella glacialis</name>
    <name type="common">Dinoflagellate</name>
    <dbReference type="NCBI Taxonomy" id="89957"/>
    <lineage>
        <taxon>Eukaryota</taxon>
        <taxon>Sar</taxon>
        <taxon>Alveolata</taxon>
        <taxon>Dinophyceae</taxon>
        <taxon>Suessiales</taxon>
        <taxon>Suessiaceae</taxon>
        <taxon>Polarella</taxon>
    </lineage>
</organism>
<name>A0A813D751_POLGL</name>
<dbReference type="AlphaFoldDB" id="A0A813D751"/>
<dbReference type="PANTHER" id="PTHR24350">
    <property type="entry name" value="SERINE/THREONINE-PROTEIN KINASE IAL-RELATED"/>
    <property type="match status" value="1"/>
</dbReference>
<sequence length="122" mass="14182">AQMWPTSPSDLVFEKRLGRGYFGEVWQCHRSALSKEASGKPWAVKKVPLSLIQQHSLTEQMEREIDIQRKLRHPFIVELHFDFRDDSHVYLGMEFAEGGGMFDLLSKSGRFSNELAAKYFFE</sequence>
<keyword evidence="1" id="KW-0723">Serine/threonine-protein kinase</keyword>
<evidence type="ECO:0000313" key="9">
    <source>
        <dbReference type="EMBL" id="CAE8581981.1"/>
    </source>
</evidence>
<dbReference type="Pfam" id="PF00069">
    <property type="entry name" value="Pkinase"/>
    <property type="match status" value="1"/>
</dbReference>